<evidence type="ECO:0000313" key="3">
    <source>
        <dbReference type="EMBL" id="KAJ9668663.1"/>
    </source>
</evidence>
<dbReference type="Proteomes" id="UP001172684">
    <property type="component" value="Unassembled WGS sequence"/>
</dbReference>
<dbReference type="InterPro" id="IPR001357">
    <property type="entry name" value="BRCT_dom"/>
</dbReference>
<feature type="domain" description="BRCT" evidence="2">
    <location>
        <begin position="15"/>
        <end position="102"/>
    </location>
</feature>
<dbReference type="CDD" id="cd18437">
    <property type="entry name" value="BRCT_BRC1_like_rpt3"/>
    <property type="match status" value="1"/>
</dbReference>
<feature type="domain" description="BRCT" evidence="2">
    <location>
        <begin position="115"/>
        <end position="193"/>
    </location>
</feature>
<feature type="region of interest" description="Disordered" evidence="1">
    <location>
        <begin position="581"/>
        <end position="643"/>
    </location>
</feature>
<dbReference type="EMBL" id="JAPDRL010000006">
    <property type="protein sequence ID" value="KAJ9668663.1"/>
    <property type="molecule type" value="Genomic_DNA"/>
</dbReference>
<feature type="compositionally biased region" description="Acidic residues" evidence="1">
    <location>
        <begin position="611"/>
        <end position="623"/>
    </location>
</feature>
<dbReference type="Pfam" id="PF16770">
    <property type="entry name" value="RTT107_BRCT_5"/>
    <property type="match status" value="1"/>
</dbReference>
<dbReference type="SMART" id="SM00292">
    <property type="entry name" value="BRCT"/>
    <property type="match status" value="4"/>
</dbReference>
<comment type="caution">
    <text evidence="3">The sequence shown here is derived from an EMBL/GenBank/DDBJ whole genome shotgun (WGS) entry which is preliminary data.</text>
</comment>
<feature type="region of interest" description="Disordered" evidence="1">
    <location>
        <begin position="456"/>
        <end position="557"/>
    </location>
</feature>
<dbReference type="Pfam" id="PF12738">
    <property type="entry name" value="PTCB-BRCT"/>
    <property type="match status" value="2"/>
</dbReference>
<proteinExistence type="predicted"/>
<feature type="compositionally biased region" description="Basic and acidic residues" evidence="1">
    <location>
        <begin position="583"/>
        <end position="610"/>
    </location>
</feature>
<dbReference type="InterPro" id="IPR053036">
    <property type="entry name" value="CellCycle_DNARepair_Reg"/>
</dbReference>
<feature type="compositionally biased region" description="Low complexity" evidence="1">
    <location>
        <begin position="476"/>
        <end position="487"/>
    </location>
</feature>
<dbReference type="SUPFAM" id="SSF52113">
    <property type="entry name" value="BRCT domain"/>
    <property type="match status" value="4"/>
</dbReference>
<sequence length="876" mass="96941">MATDVADGEPTSSNQPLFYGIAFTIIPSPTLTQHHATELGRKLEANGATFIPLDPETGRIQNLTLLSHIVSTTSDFPDYHSAFDKFVHVVKPSWVDTCILRHKLANPRQFGPDPTLFLSDVTVTCADLPEGDKEGIAGAVIAMGGQYSPALSKMVTHVVALTMDNEKCEVALKKRLRCKIVLPHWFDDCLKLGRRIPEDPYLLPNPLILSNKDVPHKIPSNRDVQGATSPVPQVWPPVSVPPRVLDVFKGKKIMFSADLEMGQHLYDTLEEIVDYGGGELINLIDEADTYICNWREGQDYVKASQAGKAVGNVTWLYYLITHNAWTSPMRRLLHYPLPRGGIPGFENFKISLSNYTGEARIYLENLVRATGAEFTKTMKQDNTHLITAHLASEKCEAAKDWGISLVNHLWLEESYAKCKLQPLTNPRYSHFPPRTNLGEVIGQTQLDREAVERLFFPPNPMQPTPSSGAPPKTNGAVSSAPAVPASSTEVPAQPTTDAAREEPNDDAADRPTPLATRAKRARGDSDIRTPAAIRKLDGKENETPTSTGSRGAKDRALSKLHDAAADIAVYERERKRVGGVVYGKERASGSPAVDDKTKAKEAASRKRTRDEDQEAEEDEEDSVAEQASKKAKKGRGAKNVPPIQYRLMLSGDDRWVDKPGKESADKAKLRDLGISITQSPTEVTLLCAPRLIRTRKFVAALAAAPTVVSSGFLDSCLRWGRIPDPATFKLVDRETEDRLGIKLDEALERAKQNRRQLLKGWQIFCTETIGGGFDTFKDIIAANGGTCVPWKGRASGTARRRVSDEKDETSGDQENEEAEALYLLSGTTPQEKKTWDAFKTMATKQGMLPRIVRQDWILYVAMAQQVVWDEQYEQEE</sequence>
<dbReference type="Pfam" id="PF16589">
    <property type="entry name" value="BRCT_2"/>
    <property type="match status" value="1"/>
</dbReference>
<accession>A0ABQ9P711</accession>
<reference evidence="3" key="1">
    <citation type="submission" date="2022-10" db="EMBL/GenBank/DDBJ databases">
        <title>Culturing micro-colonial fungi from biological soil crusts in the Mojave desert and describing Neophaeococcomyces mojavensis, and introducing the new genera and species Taxawa tesnikishii.</title>
        <authorList>
            <person name="Kurbessoian T."/>
            <person name="Stajich J.E."/>
        </authorList>
    </citation>
    <scope>NUCLEOTIDE SEQUENCE</scope>
    <source>
        <strain evidence="3">TK_1</strain>
    </source>
</reference>
<evidence type="ECO:0000313" key="4">
    <source>
        <dbReference type="Proteomes" id="UP001172684"/>
    </source>
</evidence>
<feature type="domain" description="BRCT" evidence="2">
    <location>
        <begin position="245"/>
        <end position="323"/>
    </location>
</feature>
<dbReference type="PANTHER" id="PTHR47667:SF1">
    <property type="entry name" value="REGULATOR OF TY1 TRANSPOSITION PROTEIN 107"/>
    <property type="match status" value="1"/>
</dbReference>
<organism evidence="3 4">
    <name type="scientific">Coniosporium apollinis</name>
    <dbReference type="NCBI Taxonomy" id="61459"/>
    <lineage>
        <taxon>Eukaryota</taxon>
        <taxon>Fungi</taxon>
        <taxon>Dikarya</taxon>
        <taxon>Ascomycota</taxon>
        <taxon>Pezizomycotina</taxon>
        <taxon>Dothideomycetes</taxon>
        <taxon>Dothideomycetes incertae sedis</taxon>
        <taxon>Coniosporium</taxon>
    </lineage>
</organism>
<feature type="domain" description="BRCT" evidence="2">
    <location>
        <begin position="342"/>
        <end position="418"/>
    </location>
</feature>
<dbReference type="Gene3D" id="3.40.50.10190">
    <property type="entry name" value="BRCT domain"/>
    <property type="match status" value="5"/>
</dbReference>
<dbReference type="PANTHER" id="PTHR47667">
    <property type="entry name" value="REGULATOR OF TY1 TRANSPOSITION PROTEIN 107"/>
    <property type="match status" value="1"/>
</dbReference>
<keyword evidence="4" id="KW-1185">Reference proteome</keyword>
<dbReference type="CDD" id="cd18436">
    <property type="entry name" value="BRCT_BRC1_like_rpt2"/>
    <property type="match status" value="1"/>
</dbReference>
<dbReference type="InterPro" id="IPR036420">
    <property type="entry name" value="BRCT_dom_sf"/>
</dbReference>
<dbReference type="CDD" id="cd18438">
    <property type="entry name" value="BRCT_BRC1_like_rpt4"/>
    <property type="match status" value="1"/>
</dbReference>
<evidence type="ECO:0000256" key="1">
    <source>
        <dbReference type="SAM" id="MobiDB-lite"/>
    </source>
</evidence>
<name>A0ABQ9P711_9PEZI</name>
<gene>
    <name evidence="3" type="primary">ESC4</name>
    <name evidence="3" type="ORF">H2201_001305</name>
</gene>
<evidence type="ECO:0000259" key="2">
    <source>
        <dbReference type="SMART" id="SM00292"/>
    </source>
</evidence>
<protein>
    <submittedName>
        <fullName evidence="3">Regulator of Ty1 Transposition</fullName>
    </submittedName>
</protein>